<feature type="non-terminal residue" evidence="1">
    <location>
        <position position="1"/>
    </location>
</feature>
<dbReference type="EMBL" id="JBFDAA010000008">
    <property type="protein sequence ID" value="KAL1130027.1"/>
    <property type="molecule type" value="Genomic_DNA"/>
</dbReference>
<dbReference type="Proteomes" id="UP001558652">
    <property type="component" value="Unassembled WGS sequence"/>
</dbReference>
<comment type="caution">
    <text evidence="1">The sequence shown here is derived from an EMBL/GenBank/DDBJ whole genome shotgun (WGS) entry which is preliminary data.</text>
</comment>
<evidence type="ECO:0000313" key="2">
    <source>
        <dbReference type="Proteomes" id="UP001558652"/>
    </source>
</evidence>
<dbReference type="PANTHER" id="PTHR36983:SF2">
    <property type="entry name" value="DNAJ HOMOLOG SUBFAMILY C MEMBER 13"/>
    <property type="match status" value="1"/>
</dbReference>
<sequence length="110" mass="11874">ALEVNLVNFLLKLLEEPLGGIENAERTTALIVRTLKSMSSVVTYSAIINGILEKSVVWPSYRDQNHDLFITNSPVAACITVGVPASAGYLTHGEVKTLPTVPPPLQDEDT</sequence>
<proteinExistence type="predicted"/>
<reference evidence="1 2" key="1">
    <citation type="submission" date="2024-07" db="EMBL/GenBank/DDBJ databases">
        <title>Chromosome-level genome assembly of the water stick insect Ranatra chinensis (Heteroptera: Nepidae).</title>
        <authorList>
            <person name="Liu X."/>
        </authorList>
    </citation>
    <scope>NUCLEOTIDE SEQUENCE [LARGE SCALE GENOMIC DNA]</scope>
    <source>
        <strain evidence="1">Cailab_2021Rc</strain>
        <tissue evidence="1">Muscle</tissue>
    </source>
</reference>
<keyword evidence="2" id="KW-1185">Reference proteome</keyword>
<dbReference type="AlphaFoldDB" id="A0ABD0YU08"/>
<evidence type="ECO:0000313" key="1">
    <source>
        <dbReference type="EMBL" id="KAL1130027.1"/>
    </source>
</evidence>
<name>A0ABD0YU08_9HEMI</name>
<dbReference type="InterPro" id="IPR044978">
    <property type="entry name" value="GRV2/DNAJC13"/>
</dbReference>
<accession>A0ABD0YU08</accession>
<organism evidence="1 2">
    <name type="scientific">Ranatra chinensis</name>
    <dbReference type="NCBI Taxonomy" id="642074"/>
    <lineage>
        <taxon>Eukaryota</taxon>
        <taxon>Metazoa</taxon>
        <taxon>Ecdysozoa</taxon>
        <taxon>Arthropoda</taxon>
        <taxon>Hexapoda</taxon>
        <taxon>Insecta</taxon>
        <taxon>Pterygota</taxon>
        <taxon>Neoptera</taxon>
        <taxon>Paraneoptera</taxon>
        <taxon>Hemiptera</taxon>
        <taxon>Heteroptera</taxon>
        <taxon>Panheteroptera</taxon>
        <taxon>Nepomorpha</taxon>
        <taxon>Nepidae</taxon>
        <taxon>Ranatrinae</taxon>
        <taxon>Ranatra</taxon>
    </lineage>
</organism>
<protein>
    <submittedName>
        <fullName evidence="1">Uncharacterized protein</fullName>
    </submittedName>
</protein>
<dbReference type="PANTHER" id="PTHR36983">
    <property type="entry name" value="DNAJ HOMOLOG SUBFAMILY C MEMBER 13"/>
    <property type="match status" value="1"/>
</dbReference>
<gene>
    <name evidence="1" type="ORF">AAG570_012970</name>
</gene>